<feature type="transmembrane region" description="Helical" evidence="9">
    <location>
        <begin position="25"/>
        <end position="42"/>
    </location>
</feature>
<evidence type="ECO:0000256" key="7">
    <source>
        <dbReference type="ARBA" id="ARBA00024033"/>
    </source>
</evidence>
<feature type="transmembrane region" description="Helical" evidence="9">
    <location>
        <begin position="353"/>
        <end position="374"/>
    </location>
</feature>
<feature type="transmembrane region" description="Helical" evidence="9">
    <location>
        <begin position="184"/>
        <end position="207"/>
    </location>
</feature>
<dbReference type="EMBL" id="VIWY01000007">
    <property type="protein sequence ID" value="TWG10876.1"/>
    <property type="molecule type" value="Genomic_DNA"/>
</dbReference>
<keyword evidence="4 9" id="KW-0812">Transmembrane</keyword>
<organism evidence="10 11">
    <name type="scientific">Actinoplanes teichomyceticus</name>
    <dbReference type="NCBI Taxonomy" id="1867"/>
    <lineage>
        <taxon>Bacteria</taxon>
        <taxon>Bacillati</taxon>
        <taxon>Actinomycetota</taxon>
        <taxon>Actinomycetes</taxon>
        <taxon>Micromonosporales</taxon>
        <taxon>Micromonosporaceae</taxon>
        <taxon>Actinoplanes</taxon>
    </lineage>
</organism>
<gene>
    <name evidence="10" type="ORF">FHX34_107374</name>
</gene>
<dbReference type="Proteomes" id="UP000320239">
    <property type="component" value="Unassembled WGS sequence"/>
</dbReference>
<feature type="transmembrane region" description="Helical" evidence="9">
    <location>
        <begin position="100"/>
        <end position="117"/>
    </location>
</feature>
<reference evidence="10 11" key="1">
    <citation type="submission" date="2019-06" db="EMBL/GenBank/DDBJ databases">
        <title>Sequencing the genomes of 1000 actinobacteria strains.</title>
        <authorList>
            <person name="Klenk H.-P."/>
        </authorList>
    </citation>
    <scope>NUCLEOTIDE SEQUENCE [LARGE SCALE GENOMIC DNA]</scope>
    <source>
        <strain evidence="10 11">DSM 43866</strain>
    </source>
</reference>
<feature type="transmembrane region" description="Helical" evidence="9">
    <location>
        <begin position="129"/>
        <end position="149"/>
    </location>
</feature>
<proteinExistence type="inferred from homology"/>
<accession>A0A561VGX8</accession>
<comment type="subcellular location">
    <subcellularLocation>
        <location evidence="1">Cell membrane</location>
        <topology evidence="1">Multi-pass membrane protein</topology>
    </subcellularLocation>
</comment>
<keyword evidence="5 9" id="KW-1133">Transmembrane helix</keyword>
<comment type="similarity">
    <text evidence="7">Belongs to the glycosyltransferase 87 family.</text>
</comment>
<evidence type="ECO:0000256" key="9">
    <source>
        <dbReference type="SAM" id="Phobius"/>
    </source>
</evidence>
<dbReference type="RefSeq" id="WP_239082291.1">
    <property type="nucleotide sequence ID" value="NZ_BOMX01000062.1"/>
</dbReference>
<dbReference type="GO" id="GO:0016758">
    <property type="term" value="F:hexosyltransferase activity"/>
    <property type="evidence" value="ECO:0007669"/>
    <property type="project" value="InterPro"/>
</dbReference>
<comment type="caution">
    <text evidence="10">The sequence shown here is derived from an EMBL/GenBank/DDBJ whole genome shotgun (WGS) entry which is preliminary data.</text>
</comment>
<feature type="transmembrane region" description="Helical" evidence="9">
    <location>
        <begin position="386"/>
        <end position="405"/>
    </location>
</feature>
<evidence type="ECO:0000256" key="6">
    <source>
        <dbReference type="ARBA" id="ARBA00023136"/>
    </source>
</evidence>
<sequence>MRNAGGTDIAIDDTVRRRPRTARRIATCAALALSAILFYAWYGNRHDYFDLHIYYDAMTWWADGHELYDYARPDEIQGALYFTYTPFAALLMLPMAAVPFPVVAVALTAVTVALLVWTTYRIHRDARPAAGRAASWWLTGAAVPLLLVIEPIRENLTLGQINILLVAMVLFDFCHAVPRGRAYAGIGIGIAAAIKLVPAIFIVYLAVTRRWRPFAVSAATAAGATGLAAAVAPGESWFYWTTAFWDTSRVGHTFYTANQSINGLLSRVTAPEPPSRLLWAALAATVAVIGLRRAVRAHRGGHDLLGVTLVGLTAGLVSPITWPHHVYWFVPALILLAEHAHAVAGWRRRLLRGGLVASYGVLFWGVVSFVTWGSREAEPATEPRDFLLRNSLVLGSFLLLVSLPVPAARPAAGDRSPAPDRTPRSPAR</sequence>
<name>A0A561VGX8_ACTTI</name>
<keyword evidence="3 10" id="KW-0808">Transferase</keyword>
<dbReference type="GO" id="GO:0005886">
    <property type="term" value="C:plasma membrane"/>
    <property type="evidence" value="ECO:0007669"/>
    <property type="project" value="UniProtKB-SubCell"/>
</dbReference>
<evidence type="ECO:0000256" key="8">
    <source>
        <dbReference type="SAM" id="MobiDB-lite"/>
    </source>
</evidence>
<dbReference type="AlphaFoldDB" id="A0A561VGX8"/>
<evidence type="ECO:0000313" key="10">
    <source>
        <dbReference type="EMBL" id="TWG10876.1"/>
    </source>
</evidence>
<evidence type="ECO:0000256" key="1">
    <source>
        <dbReference type="ARBA" id="ARBA00004651"/>
    </source>
</evidence>
<dbReference type="InterPro" id="IPR018584">
    <property type="entry name" value="GT87"/>
</dbReference>
<evidence type="ECO:0000256" key="2">
    <source>
        <dbReference type="ARBA" id="ARBA00022475"/>
    </source>
</evidence>
<feature type="transmembrane region" description="Helical" evidence="9">
    <location>
        <begin position="214"/>
        <end position="232"/>
    </location>
</feature>
<keyword evidence="2" id="KW-1003">Cell membrane</keyword>
<feature type="region of interest" description="Disordered" evidence="8">
    <location>
        <begin position="408"/>
        <end position="428"/>
    </location>
</feature>
<evidence type="ECO:0000313" key="11">
    <source>
        <dbReference type="Proteomes" id="UP000320239"/>
    </source>
</evidence>
<keyword evidence="6 9" id="KW-0472">Membrane</keyword>
<protein>
    <submittedName>
        <fullName evidence="10">Alpha-1,2-mannosyltransferase</fullName>
    </submittedName>
</protein>
<evidence type="ECO:0000256" key="4">
    <source>
        <dbReference type="ARBA" id="ARBA00022692"/>
    </source>
</evidence>
<dbReference type="Pfam" id="PF09594">
    <property type="entry name" value="GT87"/>
    <property type="match status" value="1"/>
</dbReference>
<evidence type="ECO:0000256" key="3">
    <source>
        <dbReference type="ARBA" id="ARBA00022679"/>
    </source>
</evidence>
<evidence type="ECO:0000256" key="5">
    <source>
        <dbReference type="ARBA" id="ARBA00022989"/>
    </source>
</evidence>
<feature type="transmembrane region" description="Helical" evidence="9">
    <location>
        <begin position="161"/>
        <end position="178"/>
    </location>
</feature>
<keyword evidence="10" id="KW-0328">Glycosyltransferase</keyword>
<feature type="compositionally biased region" description="Basic and acidic residues" evidence="8">
    <location>
        <begin position="417"/>
        <end position="428"/>
    </location>
</feature>
<feature type="transmembrane region" description="Helical" evidence="9">
    <location>
        <begin position="304"/>
        <end position="322"/>
    </location>
</feature>
<keyword evidence="11" id="KW-1185">Reference proteome</keyword>